<dbReference type="AlphaFoldDB" id="A0A6G1GPL8"/>
<dbReference type="EMBL" id="ML977179">
    <property type="protein sequence ID" value="KAF1982893.1"/>
    <property type="molecule type" value="Genomic_DNA"/>
</dbReference>
<feature type="region of interest" description="Disordered" evidence="4">
    <location>
        <begin position="58"/>
        <end position="128"/>
    </location>
</feature>
<proteinExistence type="predicted"/>
<dbReference type="Gene3D" id="2.60.40.790">
    <property type="match status" value="1"/>
</dbReference>
<dbReference type="InterPro" id="IPR039790">
    <property type="entry name" value="CHRD1"/>
</dbReference>
<evidence type="ECO:0000313" key="8">
    <source>
        <dbReference type="Proteomes" id="UP000800041"/>
    </source>
</evidence>
<keyword evidence="8" id="KW-1185">Reference proteome</keyword>
<evidence type="ECO:0000256" key="3">
    <source>
        <dbReference type="ARBA" id="ARBA00022833"/>
    </source>
</evidence>
<organism evidence="7 8">
    <name type="scientific">Aulographum hederae CBS 113979</name>
    <dbReference type="NCBI Taxonomy" id="1176131"/>
    <lineage>
        <taxon>Eukaryota</taxon>
        <taxon>Fungi</taxon>
        <taxon>Dikarya</taxon>
        <taxon>Ascomycota</taxon>
        <taxon>Pezizomycotina</taxon>
        <taxon>Dothideomycetes</taxon>
        <taxon>Pleosporomycetidae</taxon>
        <taxon>Aulographales</taxon>
        <taxon>Aulographaceae</taxon>
    </lineage>
</organism>
<keyword evidence="1" id="KW-0479">Metal-binding</keyword>
<dbReference type="InterPro" id="IPR008978">
    <property type="entry name" value="HSP20-like_chaperone"/>
</dbReference>
<evidence type="ECO:0000259" key="5">
    <source>
        <dbReference type="PROSITE" id="PS51203"/>
    </source>
</evidence>
<gene>
    <name evidence="7" type="ORF">K402DRAFT_407235</name>
</gene>
<dbReference type="InterPro" id="IPR007051">
    <property type="entry name" value="CHORD_dom"/>
</dbReference>
<name>A0A6G1GPL8_9PEZI</name>
<evidence type="ECO:0000259" key="6">
    <source>
        <dbReference type="PROSITE" id="PS51401"/>
    </source>
</evidence>
<dbReference type="Gene3D" id="4.10.1130.20">
    <property type="match status" value="2"/>
</dbReference>
<dbReference type="PANTHER" id="PTHR46983:SF3">
    <property type="entry name" value="CHPADIPLOID STATE MAINTENANCE PROTEIN CHPA"/>
    <property type="match status" value="1"/>
</dbReference>
<feature type="domain" description="CHORD" evidence="6">
    <location>
        <begin position="5"/>
        <end position="61"/>
    </location>
</feature>
<keyword evidence="2" id="KW-0677">Repeat</keyword>
<evidence type="ECO:0000256" key="4">
    <source>
        <dbReference type="SAM" id="MobiDB-lite"/>
    </source>
</evidence>
<dbReference type="PROSITE" id="PS51401">
    <property type="entry name" value="CHORD"/>
    <property type="match status" value="2"/>
</dbReference>
<feature type="compositionally biased region" description="Polar residues" evidence="4">
    <location>
        <begin position="92"/>
        <end position="103"/>
    </location>
</feature>
<dbReference type="Pfam" id="PF04969">
    <property type="entry name" value="CS"/>
    <property type="match status" value="1"/>
</dbReference>
<sequence>MAQKCVHKGCGKVFTDPEEPCSYHPGPPEFHEGQKGWKCCKPRVLTFDEFLSIPPCTTGTHSSVEKAAPSEPPSQELSETILEAQPVPTPTPRITQATTSQTRPSAPPSPAPPVESDSDDPAVDIPKGTTCRRRACDAKYDATGDRSKESCTHHPGHPIFHEGSKGYTCCKRRVLEFDEFLRMEGCKTRPKHMFVGSGGKRKKRGESGAAGSDDEVLETVRSDFYQTPTTVQATLYLKKIDKTTSTIEFNSATTVRLDLKTTDKKRYTTEMPLFGEIDTEKSDFKIMGTKLDLILVKTDGRSWATLRSDEKATGKIIQSGGAVRV</sequence>
<dbReference type="InterPro" id="IPR007052">
    <property type="entry name" value="CS_dom"/>
</dbReference>
<dbReference type="OrthoDB" id="1898560at2759"/>
<protein>
    <submittedName>
        <fullName evidence="7">Chord-containing protein</fullName>
    </submittedName>
</protein>
<feature type="domain" description="CHORD" evidence="6">
    <location>
        <begin position="131"/>
        <end position="192"/>
    </location>
</feature>
<dbReference type="GO" id="GO:0046872">
    <property type="term" value="F:metal ion binding"/>
    <property type="evidence" value="ECO:0007669"/>
    <property type="project" value="UniProtKB-KW"/>
</dbReference>
<evidence type="ECO:0000256" key="1">
    <source>
        <dbReference type="ARBA" id="ARBA00022723"/>
    </source>
</evidence>
<dbReference type="PROSITE" id="PS51203">
    <property type="entry name" value="CS"/>
    <property type="match status" value="1"/>
</dbReference>
<dbReference type="CDD" id="cd06466">
    <property type="entry name" value="p23_CS_SGT1_like"/>
    <property type="match status" value="1"/>
</dbReference>
<dbReference type="Proteomes" id="UP000800041">
    <property type="component" value="Unassembled WGS sequence"/>
</dbReference>
<dbReference type="Pfam" id="PF04968">
    <property type="entry name" value="CHORD"/>
    <property type="match status" value="2"/>
</dbReference>
<feature type="domain" description="CS" evidence="5">
    <location>
        <begin position="217"/>
        <end position="307"/>
    </location>
</feature>
<keyword evidence="3" id="KW-0862">Zinc</keyword>
<dbReference type="PANTHER" id="PTHR46983">
    <property type="entry name" value="CYSTEINE AND HISTIDINE-RICH DOMAIN-CONTAINING PROTEIN 1"/>
    <property type="match status" value="1"/>
</dbReference>
<dbReference type="SUPFAM" id="SSF49764">
    <property type="entry name" value="HSP20-like chaperones"/>
    <property type="match status" value="1"/>
</dbReference>
<accession>A0A6G1GPL8</accession>
<evidence type="ECO:0000313" key="7">
    <source>
        <dbReference type="EMBL" id="KAF1982893.1"/>
    </source>
</evidence>
<evidence type="ECO:0000256" key="2">
    <source>
        <dbReference type="ARBA" id="ARBA00022737"/>
    </source>
</evidence>
<reference evidence="7" key="1">
    <citation type="journal article" date="2020" name="Stud. Mycol.">
        <title>101 Dothideomycetes genomes: a test case for predicting lifestyles and emergence of pathogens.</title>
        <authorList>
            <person name="Haridas S."/>
            <person name="Albert R."/>
            <person name="Binder M."/>
            <person name="Bloem J."/>
            <person name="Labutti K."/>
            <person name="Salamov A."/>
            <person name="Andreopoulos B."/>
            <person name="Baker S."/>
            <person name="Barry K."/>
            <person name="Bills G."/>
            <person name="Bluhm B."/>
            <person name="Cannon C."/>
            <person name="Castanera R."/>
            <person name="Culley D."/>
            <person name="Daum C."/>
            <person name="Ezra D."/>
            <person name="Gonzalez J."/>
            <person name="Henrissat B."/>
            <person name="Kuo A."/>
            <person name="Liang C."/>
            <person name="Lipzen A."/>
            <person name="Lutzoni F."/>
            <person name="Magnuson J."/>
            <person name="Mondo S."/>
            <person name="Nolan M."/>
            <person name="Ohm R."/>
            <person name="Pangilinan J."/>
            <person name="Park H.-J."/>
            <person name="Ramirez L."/>
            <person name="Alfaro M."/>
            <person name="Sun H."/>
            <person name="Tritt A."/>
            <person name="Yoshinaga Y."/>
            <person name="Zwiers L.-H."/>
            <person name="Turgeon B."/>
            <person name="Goodwin S."/>
            <person name="Spatafora J."/>
            <person name="Crous P."/>
            <person name="Grigoriev I."/>
        </authorList>
    </citation>
    <scope>NUCLEOTIDE SEQUENCE</scope>
    <source>
        <strain evidence="7">CBS 113979</strain>
    </source>
</reference>